<evidence type="ECO:0000313" key="2">
    <source>
        <dbReference type="Proteomes" id="UP001151760"/>
    </source>
</evidence>
<evidence type="ECO:0000313" key="1">
    <source>
        <dbReference type="EMBL" id="GJS50935.1"/>
    </source>
</evidence>
<name>A0ABQ4WDN5_9ASTR</name>
<protein>
    <submittedName>
        <fullName evidence="1">Uncharacterized protein</fullName>
    </submittedName>
</protein>
<reference evidence="1" key="2">
    <citation type="submission" date="2022-01" db="EMBL/GenBank/DDBJ databases">
        <authorList>
            <person name="Yamashiro T."/>
            <person name="Shiraishi A."/>
            <person name="Satake H."/>
            <person name="Nakayama K."/>
        </authorList>
    </citation>
    <scope>NUCLEOTIDE SEQUENCE</scope>
</reference>
<accession>A0ABQ4WDN5</accession>
<dbReference type="EMBL" id="BQNB010008551">
    <property type="protein sequence ID" value="GJS50935.1"/>
    <property type="molecule type" value="Genomic_DNA"/>
</dbReference>
<organism evidence="1 2">
    <name type="scientific">Tanacetum coccineum</name>
    <dbReference type="NCBI Taxonomy" id="301880"/>
    <lineage>
        <taxon>Eukaryota</taxon>
        <taxon>Viridiplantae</taxon>
        <taxon>Streptophyta</taxon>
        <taxon>Embryophyta</taxon>
        <taxon>Tracheophyta</taxon>
        <taxon>Spermatophyta</taxon>
        <taxon>Magnoliopsida</taxon>
        <taxon>eudicotyledons</taxon>
        <taxon>Gunneridae</taxon>
        <taxon>Pentapetalae</taxon>
        <taxon>asterids</taxon>
        <taxon>campanulids</taxon>
        <taxon>Asterales</taxon>
        <taxon>Asteraceae</taxon>
        <taxon>Asteroideae</taxon>
        <taxon>Anthemideae</taxon>
        <taxon>Anthemidinae</taxon>
        <taxon>Tanacetum</taxon>
    </lineage>
</organism>
<dbReference type="Proteomes" id="UP001151760">
    <property type="component" value="Unassembled WGS sequence"/>
</dbReference>
<keyword evidence="2" id="KW-1185">Reference proteome</keyword>
<comment type="caution">
    <text evidence="1">The sequence shown here is derived from an EMBL/GenBank/DDBJ whole genome shotgun (WGS) entry which is preliminary data.</text>
</comment>
<sequence>MAKENYVEGCSMQRSPLLEPNGFCFWKARFKAYVKSKDIDLCGFTRFNAIVTSLKSLDPNYSSKNHLVGNLKVYEMILENDSVVSKTTTKDKVKSLALKAKFTGEQTINDSDSQDGSDEDIDEEEEAEAFNLLARNF</sequence>
<reference evidence="1" key="1">
    <citation type="journal article" date="2022" name="Int. J. Mol. Sci.">
        <title>Draft Genome of Tanacetum Coccineum: Genomic Comparison of Closely Related Tanacetum-Family Plants.</title>
        <authorList>
            <person name="Yamashiro T."/>
            <person name="Shiraishi A."/>
            <person name="Nakayama K."/>
            <person name="Satake H."/>
        </authorList>
    </citation>
    <scope>NUCLEOTIDE SEQUENCE</scope>
</reference>
<proteinExistence type="predicted"/>
<gene>
    <name evidence="1" type="ORF">Tco_0624297</name>
</gene>